<dbReference type="EMBL" id="JAZDWU010000009">
    <property type="protein sequence ID" value="KAK9991622.1"/>
    <property type="molecule type" value="Genomic_DNA"/>
</dbReference>
<dbReference type="Proteomes" id="UP001459277">
    <property type="component" value="Unassembled WGS sequence"/>
</dbReference>
<dbReference type="InterPro" id="IPR001810">
    <property type="entry name" value="F-box_dom"/>
</dbReference>
<dbReference type="PROSITE" id="PS50181">
    <property type="entry name" value="FBOX"/>
    <property type="match status" value="1"/>
</dbReference>
<keyword evidence="4" id="KW-1185">Reference proteome</keyword>
<sequence length="191" mass="22019">MADSRSQKPNYPKTQRLTSMADSSQSESSEEKAVGVDRISDLPDCVLIHIVSFLPFNETILTSLLSSRWKPLWTYVPILDVRNNFFPRVSRVLALLQLKAPCIQTFRMLYNYSINPYQLDGLVTTVTTPNLKVFDLRIHSTENYWELSPSILSCKSLVVLKLAWKIDFHPLLSSSLSFQLPRLKILRFKRI</sequence>
<feature type="domain" description="F-box" evidence="2">
    <location>
        <begin position="36"/>
        <end position="89"/>
    </location>
</feature>
<evidence type="ECO:0000313" key="3">
    <source>
        <dbReference type="EMBL" id="KAK9991622.1"/>
    </source>
</evidence>
<dbReference type="InterPro" id="IPR053781">
    <property type="entry name" value="F-box_AtFBL13-like"/>
</dbReference>
<organism evidence="3 4">
    <name type="scientific">Lithocarpus litseifolius</name>
    <dbReference type="NCBI Taxonomy" id="425828"/>
    <lineage>
        <taxon>Eukaryota</taxon>
        <taxon>Viridiplantae</taxon>
        <taxon>Streptophyta</taxon>
        <taxon>Embryophyta</taxon>
        <taxon>Tracheophyta</taxon>
        <taxon>Spermatophyta</taxon>
        <taxon>Magnoliopsida</taxon>
        <taxon>eudicotyledons</taxon>
        <taxon>Gunneridae</taxon>
        <taxon>Pentapetalae</taxon>
        <taxon>rosids</taxon>
        <taxon>fabids</taxon>
        <taxon>Fagales</taxon>
        <taxon>Fagaceae</taxon>
        <taxon>Lithocarpus</taxon>
    </lineage>
</organism>
<evidence type="ECO:0000256" key="1">
    <source>
        <dbReference type="SAM" id="MobiDB-lite"/>
    </source>
</evidence>
<dbReference type="CDD" id="cd22160">
    <property type="entry name" value="F-box_AtFBL13-like"/>
    <property type="match status" value="1"/>
</dbReference>
<dbReference type="InterPro" id="IPR055294">
    <property type="entry name" value="FBL60-like"/>
</dbReference>
<protein>
    <recommendedName>
        <fullName evidence="2">F-box domain-containing protein</fullName>
    </recommendedName>
</protein>
<evidence type="ECO:0000313" key="4">
    <source>
        <dbReference type="Proteomes" id="UP001459277"/>
    </source>
</evidence>
<dbReference type="Gene3D" id="1.20.1280.50">
    <property type="match status" value="1"/>
</dbReference>
<dbReference type="InterPro" id="IPR036047">
    <property type="entry name" value="F-box-like_dom_sf"/>
</dbReference>
<dbReference type="Pfam" id="PF00646">
    <property type="entry name" value="F-box"/>
    <property type="match status" value="1"/>
</dbReference>
<proteinExistence type="predicted"/>
<dbReference type="SUPFAM" id="SSF81383">
    <property type="entry name" value="F-box domain"/>
    <property type="match status" value="1"/>
</dbReference>
<dbReference type="PANTHER" id="PTHR31293:SF12">
    <property type="entry name" value="RNI-LIKE SUPERFAMILY PROTEIN"/>
    <property type="match status" value="1"/>
</dbReference>
<feature type="region of interest" description="Disordered" evidence="1">
    <location>
        <begin position="1"/>
        <end position="32"/>
    </location>
</feature>
<reference evidence="3 4" key="1">
    <citation type="submission" date="2024-01" db="EMBL/GenBank/DDBJ databases">
        <title>A telomere-to-telomere, gap-free genome of sweet tea (Lithocarpus litseifolius).</title>
        <authorList>
            <person name="Zhou J."/>
        </authorList>
    </citation>
    <scope>NUCLEOTIDE SEQUENCE [LARGE SCALE GENOMIC DNA]</scope>
    <source>
        <strain evidence="3">Zhou-2022a</strain>
        <tissue evidence="3">Leaf</tissue>
    </source>
</reference>
<dbReference type="AlphaFoldDB" id="A0AAW2C2N7"/>
<feature type="compositionally biased region" description="Polar residues" evidence="1">
    <location>
        <begin position="7"/>
        <end position="22"/>
    </location>
</feature>
<evidence type="ECO:0000259" key="2">
    <source>
        <dbReference type="PROSITE" id="PS50181"/>
    </source>
</evidence>
<name>A0AAW2C2N7_9ROSI</name>
<accession>A0AAW2C2N7</accession>
<gene>
    <name evidence="3" type="ORF">SO802_026607</name>
</gene>
<comment type="caution">
    <text evidence="3">The sequence shown here is derived from an EMBL/GenBank/DDBJ whole genome shotgun (WGS) entry which is preliminary data.</text>
</comment>
<dbReference type="PANTHER" id="PTHR31293">
    <property type="entry name" value="RNI-LIKE SUPERFAMILY PROTEIN"/>
    <property type="match status" value="1"/>
</dbReference>